<feature type="binding site" evidence="4">
    <location>
        <position position="216"/>
    </location>
    <ligand>
        <name>Zn(2+)</name>
        <dbReference type="ChEBI" id="CHEBI:29105"/>
        <note>catalytic</note>
    </ligand>
</feature>
<protein>
    <recommendedName>
        <fullName evidence="2">ADAM10 endopeptidase</fullName>
        <ecNumber evidence="2">3.4.24.81</ecNumber>
    </recommendedName>
</protein>
<dbReference type="GO" id="GO:0005886">
    <property type="term" value="C:plasma membrane"/>
    <property type="evidence" value="ECO:0007669"/>
    <property type="project" value="TreeGrafter"/>
</dbReference>
<dbReference type="SMART" id="SM00050">
    <property type="entry name" value="DISIN"/>
    <property type="match status" value="1"/>
</dbReference>
<keyword evidence="6" id="KW-1133">Transmembrane helix</keyword>
<dbReference type="Proteomes" id="UP000762676">
    <property type="component" value="Unassembled WGS sequence"/>
</dbReference>
<dbReference type="InterPro" id="IPR001590">
    <property type="entry name" value="Peptidase_M12B"/>
</dbReference>
<gene>
    <name evidence="9" type="ORF">ElyMa_005395300</name>
</gene>
<dbReference type="GO" id="GO:0046872">
    <property type="term" value="F:metal ion binding"/>
    <property type="evidence" value="ECO:0007669"/>
    <property type="project" value="UniProtKB-KW"/>
</dbReference>
<feature type="domain" description="Peptidase M12B" evidence="8">
    <location>
        <begin position="134"/>
        <end position="268"/>
    </location>
</feature>
<dbReference type="GO" id="GO:0004222">
    <property type="term" value="F:metalloendopeptidase activity"/>
    <property type="evidence" value="ECO:0007669"/>
    <property type="project" value="InterPro"/>
</dbReference>
<keyword evidence="4" id="KW-0862">Zinc</keyword>
<feature type="region of interest" description="Disordered" evidence="5">
    <location>
        <begin position="544"/>
        <end position="683"/>
    </location>
</feature>
<dbReference type="Gene3D" id="3.40.390.10">
    <property type="entry name" value="Collagenase (Catalytic Domain)"/>
    <property type="match status" value="1"/>
</dbReference>
<dbReference type="AlphaFoldDB" id="A0AAV4EGI7"/>
<dbReference type="Gene3D" id="4.10.70.10">
    <property type="entry name" value="Disintegrin domain"/>
    <property type="match status" value="1"/>
</dbReference>
<evidence type="ECO:0000259" key="8">
    <source>
        <dbReference type="PROSITE" id="PS50215"/>
    </source>
</evidence>
<dbReference type="PROSITE" id="PS50215">
    <property type="entry name" value="ADAM_MEPRO"/>
    <property type="match status" value="1"/>
</dbReference>
<dbReference type="GO" id="GO:0007219">
    <property type="term" value="P:Notch signaling pathway"/>
    <property type="evidence" value="ECO:0007669"/>
    <property type="project" value="TreeGrafter"/>
</dbReference>
<dbReference type="InterPro" id="IPR051489">
    <property type="entry name" value="ADAM_Metalloproteinase"/>
</dbReference>
<keyword evidence="4" id="KW-0479">Metal-binding</keyword>
<keyword evidence="6" id="KW-0472">Membrane</keyword>
<dbReference type="InterPro" id="IPR001762">
    <property type="entry name" value="Disintegrin_dom"/>
</dbReference>
<dbReference type="SUPFAM" id="SSF55486">
    <property type="entry name" value="Metalloproteases ('zincins'), catalytic domain"/>
    <property type="match status" value="1"/>
</dbReference>
<dbReference type="GO" id="GO:0006509">
    <property type="term" value="P:membrane protein ectodomain proteolysis"/>
    <property type="evidence" value="ECO:0007669"/>
    <property type="project" value="TreeGrafter"/>
</dbReference>
<feature type="domain" description="Disintegrin" evidence="7">
    <location>
        <begin position="282"/>
        <end position="362"/>
    </location>
</feature>
<keyword evidence="10" id="KW-1185">Reference proteome</keyword>
<feature type="binding site" evidence="4">
    <location>
        <position position="206"/>
    </location>
    <ligand>
        <name>Zn(2+)</name>
        <dbReference type="ChEBI" id="CHEBI:29105"/>
        <note>catalytic</note>
    </ligand>
</feature>
<keyword evidence="9" id="KW-0482">Metalloprotease</keyword>
<evidence type="ECO:0000256" key="6">
    <source>
        <dbReference type="SAM" id="Phobius"/>
    </source>
</evidence>
<dbReference type="PROSITE" id="PS50214">
    <property type="entry name" value="DISINTEGRIN_2"/>
    <property type="match status" value="1"/>
</dbReference>
<feature type="compositionally biased region" description="Basic and acidic residues" evidence="5">
    <location>
        <begin position="604"/>
        <end position="632"/>
    </location>
</feature>
<feature type="compositionally biased region" description="Polar residues" evidence="5">
    <location>
        <begin position="589"/>
        <end position="600"/>
    </location>
</feature>
<name>A0AAV4EGI7_9GAST</name>
<dbReference type="Pfam" id="PF21299">
    <property type="entry name" value="ADAM10_Cys-rich"/>
    <property type="match status" value="1"/>
</dbReference>
<evidence type="ECO:0000256" key="4">
    <source>
        <dbReference type="PROSITE-ProRule" id="PRU00276"/>
    </source>
</evidence>
<feature type="compositionally biased region" description="Basic and acidic residues" evidence="5">
    <location>
        <begin position="645"/>
        <end position="654"/>
    </location>
</feature>
<keyword evidence="9" id="KW-0645">Protease</keyword>
<proteinExistence type="predicted"/>
<sequence length="683" mass="75767">MNNTGVCPTELYAKLKLRAQPVENVRQRTHDRHQAENPYLKYSASVNGGSQGYRVKSRVRRAAGELVSSPDKACFMQLRADALLYNHFMGKYGQDEAIIKDCSTYNQNYCQDTLDVSNYLDLTSEDNHDAFCLVHTFTYRDFSGGTLGLAWVAEPTSGNAGVCGRYGKIRDSDKGIVQRSLNTGIVTLINYNQDVPSKVSQITLAHEVGHNFGSEHDTTAQCAPYGTSQPGASNGNYIMFPNAIPGTMINNRKFSPCSTSSMARVLESVGGVRTNCFQASDQAFCGNNVVEDTEECDCGYKEDCSDLCCYGRENKATDCKRKPGTVCSPTEGQCCTQNCSYVGASPLFECAAATECTESSYCIKYPSFPINKLDYKTFCNNHGAVCDQGECEASVCKYIDWEECFKTSAEGFSDEDMCYISCRKDSNSECIGSNDEQKVRENPVFEQLLNIIQNNRSESSNAIKLPAGAYCDNFKGFCDVFSKCRKVDAEGPFKQLTDLIFDPVTFKNIRNWAEDHWWAVLLMCVGVIVFMGVFVFVFGYNTPSQDPRKKRRGQPNAAGAGRGPGGRRVDKRSGPYSVPIPMEERRSNQPRSGANRNSGAYSDRGGRPYPDHRGSGAYPDHRGSGAYPDHRGSGAYPGRDNFAYDNRHDGHDNFGYDSRAYQPPPPYQPPKGQQFDRIQGQRY</sequence>
<evidence type="ECO:0000259" key="7">
    <source>
        <dbReference type="PROSITE" id="PS50214"/>
    </source>
</evidence>
<organism evidence="9 10">
    <name type="scientific">Elysia marginata</name>
    <dbReference type="NCBI Taxonomy" id="1093978"/>
    <lineage>
        <taxon>Eukaryota</taxon>
        <taxon>Metazoa</taxon>
        <taxon>Spiralia</taxon>
        <taxon>Lophotrochozoa</taxon>
        <taxon>Mollusca</taxon>
        <taxon>Gastropoda</taxon>
        <taxon>Heterobranchia</taxon>
        <taxon>Euthyneura</taxon>
        <taxon>Panpulmonata</taxon>
        <taxon>Sacoglossa</taxon>
        <taxon>Placobranchoidea</taxon>
        <taxon>Plakobranchidae</taxon>
        <taxon>Elysia</taxon>
    </lineage>
</organism>
<comment type="catalytic activity">
    <reaction evidence="1">
        <text>Endopeptidase of broad specificity.</text>
        <dbReference type="EC" id="3.4.24.81"/>
    </reaction>
</comment>
<evidence type="ECO:0000313" key="10">
    <source>
        <dbReference type="Proteomes" id="UP000762676"/>
    </source>
</evidence>
<dbReference type="EMBL" id="BMAT01010742">
    <property type="protein sequence ID" value="GFR59879.1"/>
    <property type="molecule type" value="Genomic_DNA"/>
</dbReference>
<reference evidence="9 10" key="1">
    <citation type="journal article" date="2021" name="Elife">
        <title>Chloroplast acquisition without the gene transfer in kleptoplastic sea slugs, Plakobranchus ocellatus.</title>
        <authorList>
            <person name="Maeda T."/>
            <person name="Takahashi S."/>
            <person name="Yoshida T."/>
            <person name="Shimamura S."/>
            <person name="Takaki Y."/>
            <person name="Nagai Y."/>
            <person name="Toyoda A."/>
            <person name="Suzuki Y."/>
            <person name="Arimoto A."/>
            <person name="Ishii H."/>
            <person name="Satoh N."/>
            <person name="Nishiyama T."/>
            <person name="Hasebe M."/>
            <person name="Maruyama T."/>
            <person name="Minagawa J."/>
            <person name="Obokata J."/>
            <person name="Shigenobu S."/>
        </authorList>
    </citation>
    <scope>NUCLEOTIDE SEQUENCE [LARGE SCALE GENOMIC DNA]</scope>
</reference>
<keyword evidence="9" id="KW-0378">Hydrolase</keyword>
<feature type="binding site" evidence="4">
    <location>
        <position position="210"/>
    </location>
    <ligand>
        <name>Zn(2+)</name>
        <dbReference type="ChEBI" id="CHEBI:29105"/>
        <note>catalytic</note>
    </ligand>
</feature>
<dbReference type="InterPro" id="IPR036436">
    <property type="entry name" value="Disintegrin_dom_sf"/>
</dbReference>
<accession>A0AAV4EGI7</accession>
<dbReference type="EC" id="3.4.24.81" evidence="2"/>
<evidence type="ECO:0000256" key="3">
    <source>
        <dbReference type="ARBA" id="ARBA00022685"/>
    </source>
</evidence>
<evidence type="ECO:0000256" key="2">
    <source>
        <dbReference type="ARBA" id="ARBA00012332"/>
    </source>
</evidence>
<feature type="transmembrane region" description="Helical" evidence="6">
    <location>
        <begin position="517"/>
        <end position="542"/>
    </location>
</feature>
<dbReference type="PANTHER" id="PTHR45702:SF3">
    <property type="entry name" value="KUZBANIAN-LIKE, ISOFORM A"/>
    <property type="match status" value="1"/>
</dbReference>
<comment type="caution">
    <text evidence="4">Lacks conserved residue(s) required for the propagation of feature annotation.</text>
</comment>
<feature type="active site" evidence="4">
    <location>
        <position position="207"/>
    </location>
</feature>
<evidence type="ECO:0000256" key="5">
    <source>
        <dbReference type="SAM" id="MobiDB-lite"/>
    </source>
</evidence>
<dbReference type="InterPro" id="IPR024079">
    <property type="entry name" value="MetalloPept_cat_dom_sf"/>
</dbReference>
<keyword evidence="3" id="KW-0165">Cleavage on pair of basic residues</keyword>
<comment type="caution">
    <text evidence="9">The sequence shown here is derived from an EMBL/GenBank/DDBJ whole genome shotgun (WGS) entry which is preliminary data.</text>
</comment>
<dbReference type="PANTHER" id="PTHR45702">
    <property type="entry name" value="ADAM10/ADAM17 METALLOPEPTIDASE FAMILY MEMBER"/>
    <property type="match status" value="1"/>
</dbReference>
<keyword evidence="6" id="KW-0812">Transmembrane</keyword>
<evidence type="ECO:0000313" key="9">
    <source>
        <dbReference type="EMBL" id="GFR59879.1"/>
    </source>
</evidence>
<dbReference type="Pfam" id="PF13574">
    <property type="entry name" value="Reprolysin_2"/>
    <property type="match status" value="1"/>
</dbReference>
<dbReference type="InterPro" id="IPR049038">
    <property type="entry name" value="ADAM10_Cys-rich"/>
</dbReference>
<evidence type="ECO:0000256" key="1">
    <source>
        <dbReference type="ARBA" id="ARBA00001809"/>
    </source>
</evidence>